<name>A0A0K1S7H4_9CHRO</name>
<dbReference type="InterPro" id="IPR058792">
    <property type="entry name" value="Beta-barrel_RND_2"/>
</dbReference>
<dbReference type="Pfam" id="PF25881">
    <property type="entry name" value="HH_YBHG"/>
    <property type="match status" value="1"/>
</dbReference>
<evidence type="ECO:0000256" key="1">
    <source>
        <dbReference type="ARBA" id="ARBA00009477"/>
    </source>
</evidence>
<feature type="domain" description="YbhG-like alpha-helical hairpin" evidence="4">
    <location>
        <begin position="131"/>
        <end position="258"/>
    </location>
</feature>
<dbReference type="PATRIC" id="fig|1638788.3.peg.5283"/>
<accession>A0A0K1S7H4</accession>
<dbReference type="InterPro" id="IPR059052">
    <property type="entry name" value="HH_YbhG-like"/>
</dbReference>
<comment type="similarity">
    <text evidence="1">Belongs to the membrane fusion protein (MFP) (TC 8.A.1) family.</text>
</comment>
<dbReference type="GO" id="GO:1990281">
    <property type="term" value="C:efflux pump complex"/>
    <property type="evidence" value="ECO:0007669"/>
    <property type="project" value="TreeGrafter"/>
</dbReference>
<dbReference type="Gene3D" id="2.40.50.100">
    <property type="match status" value="1"/>
</dbReference>
<dbReference type="GO" id="GO:0015562">
    <property type="term" value="F:efflux transmembrane transporter activity"/>
    <property type="evidence" value="ECO:0007669"/>
    <property type="project" value="TreeGrafter"/>
</dbReference>
<dbReference type="NCBIfam" id="TIGR01730">
    <property type="entry name" value="RND_mfp"/>
    <property type="match status" value="1"/>
</dbReference>
<dbReference type="PANTHER" id="PTHR30469:SF11">
    <property type="entry name" value="BLL4320 PROTEIN"/>
    <property type="match status" value="1"/>
</dbReference>
<dbReference type="InterPro" id="IPR006143">
    <property type="entry name" value="RND_pump_MFP"/>
</dbReference>
<keyword evidence="3" id="KW-1133">Transmembrane helix</keyword>
<evidence type="ECO:0000256" key="2">
    <source>
        <dbReference type="SAM" id="Coils"/>
    </source>
</evidence>
<dbReference type="EMBL" id="CP011339">
    <property type="protein sequence ID" value="AKV70087.1"/>
    <property type="molecule type" value="Genomic_DNA"/>
</dbReference>
<dbReference type="Proteomes" id="UP000068167">
    <property type="component" value="Chromosome"/>
</dbReference>
<evidence type="ECO:0000259" key="4">
    <source>
        <dbReference type="Pfam" id="PF25881"/>
    </source>
</evidence>
<organism evidence="6 7">
    <name type="scientific">Microcystis panniformis FACHB-1757</name>
    <dbReference type="NCBI Taxonomy" id="1638788"/>
    <lineage>
        <taxon>Bacteria</taxon>
        <taxon>Bacillati</taxon>
        <taxon>Cyanobacteriota</taxon>
        <taxon>Cyanophyceae</taxon>
        <taxon>Oscillatoriophycideae</taxon>
        <taxon>Chroococcales</taxon>
        <taxon>Microcystaceae</taxon>
        <taxon>Microcystis</taxon>
    </lineage>
</organism>
<dbReference type="KEGG" id="mpk:VL20_5238"/>
<sequence length="451" mass="49733">MTSPNPVTKQQETAIKKLRLPWRLIITGILAATSVFAYPTLRNVLLENTSESTTSKETASLAIDKSKTAALPVRTLTLSPVTHHQEPRRYTGNIVAKRTSELGFERSGQLISLLVQEGQEVRRGTLIATLDTRNLEAQKQELIAQRSQATAKLQELQAGSRKESIAAAQAKVRDFREQLALAQSKYQRRLGLYQEGAITREQLEEVQTDVNAQQARIDEAQSQLDELKAGTRPELISLQKAVIDQFDAQLKNIKLEIEKSQLQAPYDGTIALLHVNIGTVVSASNPIVRLVESNKLEARIGVPIDQSENLPIGSKHRLKIGNKIVTGQVTSTLPQIDPTTRTATVILSLNQTQGLIPGQVVSLELSQSVPQSGYWLPTEALVQGTRGLWSSYVLGEANPDNPRQFTVKRQDLEVLAIQGDRLLVRGTLTSGDRVIVEGVHRIVPGQMVEIW</sequence>
<dbReference type="AlphaFoldDB" id="A0A0K1S7H4"/>
<dbReference type="RefSeq" id="WP_052277749.1">
    <property type="nucleotide sequence ID" value="NZ_CP011339.1"/>
</dbReference>
<keyword evidence="3" id="KW-0472">Membrane</keyword>
<evidence type="ECO:0000313" key="6">
    <source>
        <dbReference type="EMBL" id="AKV70087.1"/>
    </source>
</evidence>
<dbReference type="Gene3D" id="2.40.420.20">
    <property type="match status" value="1"/>
</dbReference>
<dbReference type="SUPFAM" id="SSF111369">
    <property type="entry name" value="HlyD-like secretion proteins"/>
    <property type="match status" value="2"/>
</dbReference>
<protein>
    <submittedName>
        <fullName evidence="6">Putative membrane fusion protein component of efflux pump membrane anchor protein YbhG</fullName>
    </submittedName>
</protein>
<keyword evidence="3" id="KW-0812">Transmembrane</keyword>
<reference evidence="6 7" key="1">
    <citation type="journal article" date="2016" name="Stand. Genomic Sci.">
        <title>Complete genome sequence and genomic characterization of Microcystis panniformis FACHB 1757 by third-generation sequencing.</title>
        <authorList>
            <person name="Zhang J.Y."/>
            <person name="Guan R."/>
            <person name="Zhang H.J."/>
            <person name="Li H."/>
            <person name="Xiao P."/>
            <person name="Yu G.L."/>
            <person name="Du L."/>
            <person name="Cao D.M."/>
            <person name="Zhu B.C."/>
            <person name="Li R.H."/>
            <person name="Lu Z.H."/>
        </authorList>
    </citation>
    <scope>NUCLEOTIDE SEQUENCE [LARGE SCALE GENOMIC DNA]</scope>
    <source>
        <strain evidence="6 7">FACHB-1757</strain>
    </source>
</reference>
<dbReference type="PANTHER" id="PTHR30469">
    <property type="entry name" value="MULTIDRUG RESISTANCE PROTEIN MDTA"/>
    <property type="match status" value="1"/>
</dbReference>
<evidence type="ECO:0000256" key="3">
    <source>
        <dbReference type="SAM" id="Phobius"/>
    </source>
</evidence>
<evidence type="ECO:0000313" key="7">
    <source>
        <dbReference type="Proteomes" id="UP000068167"/>
    </source>
</evidence>
<evidence type="ECO:0000259" key="5">
    <source>
        <dbReference type="Pfam" id="PF25954"/>
    </source>
</evidence>
<feature type="coiled-coil region" evidence="2">
    <location>
        <begin position="132"/>
        <end position="263"/>
    </location>
</feature>
<keyword evidence="2" id="KW-0175">Coiled coil</keyword>
<feature type="transmembrane region" description="Helical" evidence="3">
    <location>
        <begin position="20"/>
        <end position="41"/>
    </location>
</feature>
<gene>
    <name evidence="6" type="ORF">VL20_5238</name>
</gene>
<dbReference type="Gene3D" id="1.10.287.470">
    <property type="entry name" value="Helix hairpin bin"/>
    <property type="match status" value="1"/>
</dbReference>
<dbReference type="Gene3D" id="2.40.30.170">
    <property type="match status" value="1"/>
</dbReference>
<keyword evidence="7" id="KW-1185">Reference proteome</keyword>
<dbReference type="Pfam" id="PF25954">
    <property type="entry name" value="Beta-barrel_RND_2"/>
    <property type="match status" value="1"/>
</dbReference>
<proteinExistence type="inferred from homology"/>
<feature type="domain" description="CusB-like beta-barrel" evidence="5">
    <location>
        <begin position="322"/>
        <end position="367"/>
    </location>
</feature>